<evidence type="ECO:0000259" key="5">
    <source>
        <dbReference type="Pfam" id="PF00582"/>
    </source>
</evidence>
<dbReference type="InterPro" id="IPR006015">
    <property type="entry name" value="Universal_stress_UspA"/>
</dbReference>
<dbReference type="InterPro" id="IPR006016">
    <property type="entry name" value="UspA"/>
</dbReference>
<dbReference type="InterPro" id="IPR014729">
    <property type="entry name" value="Rossmann-like_a/b/a_fold"/>
</dbReference>
<dbReference type="Pfam" id="PF00582">
    <property type="entry name" value="Usp"/>
    <property type="match status" value="1"/>
</dbReference>
<reference evidence="6" key="1">
    <citation type="submission" date="2018-06" db="EMBL/GenBank/DDBJ databases">
        <authorList>
            <person name="Zhirakovskaya E."/>
        </authorList>
    </citation>
    <scope>NUCLEOTIDE SEQUENCE</scope>
</reference>
<dbReference type="PRINTS" id="PR01438">
    <property type="entry name" value="UNVRSLSTRESS"/>
</dbReference>
<accession>A0A3B0XZR7</accession>
<dbReference type="PANTHER" id="PTHR46268:SF23">
    <property type="entry name" value="UNIVERSAL STRESS PROTEIN A-RELATED"/>
    <property type="match status" value="1"/>
</dbReference>
<dbReference type="GO" id="GO:0005737">
    <property type="term" value="C:cytoplasm"/>
    <property type="evidence" value="ECO:0007669"/>
    <property type="project" value="UniProtKB-SubCell"/>
</dbReference>
<dbReference type="SUPFAM" id="SSF52402">
    <property type="entry name" value="Adenine nucleotide alpha hydrolases-like"/>
    <property type="match status" value="1"/>
</dbReference>
<name>A0A3B0XZR7_9ZZZZ</name>
<proteinExistence type="inferred from homology"/>
<keyword evidence="4" id="KW-0963">Cytoplasm</keyword>
<organism evidence="6">
    <name type="scientific">hydrothermal vent metagenome</name>
    <dbReference type="NCBI Taxonomy" id="652676"/>
    <lineage>
        <taxon>unclassified sequences</taxon>
        <taxon>metagenomes</taxon>
        <taxon>ecological metagenomes</taxon>
    </lineage>
</organism>
<dbReference type="PANTHER" id="PTHR46268">
    <property type="entry name" value="STRESS RESPONSE PROTEIN NHAX"/>
    <property type="match status" value="1"/>
</dbReference>
<evidence type="ECO:0000256" key="3">
    <source>
        <dbReference type="ARBA" id="ARBA00011738"/>
    </source>
</evidence>
<evidence type="ECO:0000256" key="1">
    <source>
        <dbReference type="ARBA" id="ARBA00004496"/>
    </source>
</evidence>
<feature type="domain" description="UspA" evidence="5">
    <location>
        <begin position="4"/>
        <end position="144"/>
    </location>
</feature>
<comment type="similarity">
    <text evidence="2">Belongs to the universal stress protein A family.</text>
</comment>
<evidence type="ECO:0000256" key="2">
    <source>
        <dbReference type="ARBA" id="ARBA00008791"/>
    </source>
</evidence>
<dbReference type="AlphaFoldDB" id="A0A3B0XZR7"/>
<dbReference type="Gene3D" id="3.40.50.620">
    <property type="entry name" value="HUPs"/>
    <property type="match status" value="1"/>
</dbReference>
<sequence>MSDYTHVLVAIDFSPSSEQIVHKARDIARRNNARLSLLHIVEYLPPIDTAYEPVLSNSWVIDEHKMIDQAKKTLSDFCHKHSLENAELHTLPGSPRYEITEFVKNNQCDLVVMGSHGRHGIRLLLGSTANAVLHDMPCDILAIKLSG</sequence>
<comment type="subunit">
    <text evidence="3">Homodimer.</text>
</comment>
<dbReference type="EMBL" id="UOFI01000095">
    <property type="protein sequence ID" value="VAW67369.1"/>
    <property type="molecule type" value="Genomic_DNA"/>
</dbReference>
<dbReference type="PIRSF" id="PIRSF006276">
    <property type="entry name" value="UspA"/>
    <property type="match status" value="1"/>
</dbReference>
<gene>
    <name evidence="6" type="ORF">MNBD_GAMMA09-2632</name>
</gene>
<comment type="subcellular location">
    <subcellularLocation>
        <location evidence="1">Cytoplasm</location>
    </subcellularLocation>
</comment>
<protein>
    <recommendedName>
        <fullName evidence="5">UspA domain-containing protein</fullName>
    </recommendedName>
</protein>
<evidence type="ECO:0000256" key="4">
    <source>
        <dbReference type="ARBA" id="ARBA00022490"/>
    </source>
</evidence>
<evidence type="ECO:0000313" key="6">
    <source>
        <dbReference type="EMBL" id="VAW67369.1"/>
    </source>
</evidence>